<comment type="caution">
    <text evidence="3">The sequence shown here is derived from an EMBL/GenBank/DDBJ whole genome shotgun (WGS) entry which is preliminary data.</text>
</comment>
<name>A0ABT4B9G2_9ACTN</name>
<keyword evidence="4" id="KW-1185">Reference proteome</keyword>
<dbReference type="GO" id="GO:0008168">
    <property type="term" value="F:methyltransferase activity"/>
    <property type="evidence" value="ECO:0007669"/>
    <property type="project" value="UniProtKB-KW"/>
</dbReference>
<evidence type="ECO:0000313" key="3">
    <source>
        <dbReference type="EMBL" id="MCY1143101.1"/>
    </source>
</evidence>
<dbReference type="RefSeq" id="WP_267567581.1">
    <property type="nucleotide sequence ID" value="NZ_JAPNTZ010000014.1"/>
</dbReference>
<dbReference type="SUPFAM" id="SSF46785">
    <property type="entry name" value="Winged helix' DNA-binding domain"/>
    <property type="match status" value="1"/>
</dbReference>
<dbReference type="InterPro" id="IPR013217">
    <property type="entry name" value="Methyltransf_12"/>
</dbReference>
<dbReference type="PANTHER" id="PTHR45128">
    <property type="entry name" value="METHYLTRANSFERASE TYPE 11"/>
    <property type="match status" value="1"/>
</dbReference>
<evidence type="ECO:0000313" key="4">
    <source>
        <dbReference type="Proteomes" id="UP001151002"/>
    </source>
</evidence>
<protein>
    <submittedName>
        <fullName evidence="3">Class I SAM-dependent methyltransferase</fullName>
    </submittedName>
</protein>
<dbReference type="Pfam" id="PF08242">
    <property type="entry name" value="Methyltransf_12"/>
    <property type="match status" value="1"/>
</dbReference>
<dbReference type="Gene3D" id="3.40.50.150">
    <property type="entry name" value="Vaccinia Virus protein VP39"/>
    <property type="match status" value="1"/>
</dbReference>
<accession>A0ABT4B9G2</accession>
<dbReference type="Proteomes" id="UP001151002">
    <property type="component" value="Unassembled WGS sequence"/>
</dbReference>
<dbReference type="InterPro" id="IPR029063">
    <property type="entry name" value="SAM-dependent_MTases_sf"/>
</dbReference>
<dbReference type="InterPro" id="IPR048711">
    <property type="entry name" value="WHD_Rv2258c"/>
</dbReference>
<dbReference type="InterPro" id="IPR036390">
    <property type="entry name" value="WH_DNA-bd_sf"/>
</dbReference>
<dbReference type="InterPro" id="IPR053173">
    <property type="entry name" value="SAM-binding_MTase"/>
</dbReference>
<feature type="domain" description="S-adenosylmethionine-dependent methyltransferase Rv2258c-like winged HTH" evidence="2">
    <location>
        <begin position="31"/>
        <end position="98"/>
    </location>
</feature>
<keyword evidence="3" id="KW-0489">Methyltransferase</keyword>
<evidence type="ECO:0000259" key="2">
    <source>
        <dbReference type="Pfam" id="PF21320"/>
    </source>
</evidence>
<organism evidence="3 4">
    <name type="scientific">Paractinoplanes pyxinae</name>
    <dbReference type="NCBI Taxonomy" id="2997416"/>
    <lineage>
        <taxon>Bacteria</taxon>
        <taxon>Bacillati</taxon>
        <taxon>Actinomycetota</taxon>
        <taxon>Actinomycetes</taxon>
        <taxon>Micromonosporales</taxon>
        <taxon>Micromonosporaceae</taxon>
        <taxon>Paractinoplanes</taxon>
    </lineage>
</organism>
<dbReference type="CDD" id="cd02440">
    <property type="entry name" value="AdoMet_MTases"/>
    <property type="match status" value="1"/>
</dbReference>
<feature type="domain" description="Methyltransferase type 12" evidence="1">
    <location>
        <begin position="181"/>
        <end position="273"/>
    </location>
</feature>
<dbReference type="Pfam" id="PF21320">
    <property type="entry name" value="WHD_Rv2258c"/>
    <property type="match status" value="1"/>
</dbReference>
<dbReference type="SUPFAM" id="SSF53335">
    <property type="entry name" value="S-adenosyl-L-methionine-dependent methyltransferases"/>
    <property type="match status" value="1"/>
</dbReference>
<dbReference type="EMBL" id="JAPNTZ010000014">
    <property type="protein sequence ID" value="MCY1143101.1"/>
    <property type="molecule type" value="Genomic_DNA"/>
</dbReference>
<evidence type="ECO:0000259" key="1">
    <source>
        <dbReference type="Pfam" id="PF08242"/>
    </source>
</evidence>
<proteinExistence type="predicted"/>
<sequence length="354" mass="37610">MSTTTTVNEQKLMEFVFKSVGDFGAMLAGSMAVIGDKLGLYRAMAGAGPMTPAELAGRTETAERYVREWLCAQAAAGYVDYVGDDRFELPAEHAIALTDETSPACVIGGFELMLAAARSTDRLVTAFRTGVGVGWHEHHADLFEGCERFFRPGYNGNLVASWIPAMDGVAERLGNGIRVADVGCGFGASTILMAAAYPASTFVGTDYHEASIASAQERAAAAGVGNRTRFEAGRAKELSGDYGLICLFDCLHDMGDPVGVLRHLRDHLDADGSVLLVEPYAGDTVSDNLNPVGAVYYGASTLLCTPNSLSQEVGTALGAQAGEARLREVAAQAGFTRFQRVAETPFNLVFQVRQ</sequence>
<reference evidence="3" key="1">
    <citation type="submission" date="2022-11" db="EMBL/GenBank/DDBJ databases">
        <authorList>
            <person name="Somphong A."/>
            <person name="Phongsopitanun W."/>
        </authorList>
    </citation>
    <scope>NUCLEOTIDE SEQUENCE</scope>
    <source>
        <strain evidence="3">Pm04-4</strain>
    </source>
</reference>
<keyword evidence="3" id="KW-0808">Transferase</keyword>
<gene>
    <name evidence="3" type="ORF">OWR29_34330</name>
</gene>
<dbReference type="GO" id="GO:0032259">
    <property type="term" value="P:methylation"/>
    <property type="evidence" value="ECO:0007669"/>
    <property type="project" value="UniProtKB-KW"/>
</dbReference>
<dbReference type="PANTHER" id="PTHR45128:SF2">
    <property type="entry name" value="METHYLTRANSFERASE DOMAIN-CONTAINING PROTEIN"/>
    <property type="match status" value="1"/>
</dbReference>